<dbReference type="EMBL" id="MEWR01000018">
    <property type="protein sequence ID" value="OGC81822.1"/>
    <property type="molecule type" value="Genomic_DNA"/>
</dbReference>
<comment type="caution">
    <text evidence="1">The sequence shown here is derived from an EMBL/GenBank/DDBJ whole genome shotgun (WGS) entry which is preliminary data.</text>
</comment>
<gene>
    <name evidence="1" type="ORF">A2V81_01815</name>
</gene>
<sequence length="147" mass="17243">MVSESKARKFIKSQQSLHLYKKVQRAFVDVLQNFSESEFNTSTKNLILMVLHEGALGQVMHFPSTTQKFQIMQLTIPKSMPISIMRYVIAHEFGHVMQCRNWRKSDGSKLEDNADSWAKKWGFHLKPSYKTWMATDRLIKSKYRAKE</sequence>
<name>A0A1F4XJD8_9BACT</name>
<proteinExistence type="predicted"/>
<reference evidence="1 2" key="1">
    <citation type="journal article" date="2016" name="Nat. Commun.">
        <title>Thousands of microbial genomes shed light on interconnected biogeochemical processes in an aquifer system.</title>
        <authorList>
            <person name="Anantharaman K."/>
            <person name="Brown C.T."/>
            <person name="Hug L.A."/>
            <person name="Sharon I."/>
            <person name="Castelle C.J."/>
            <person name="Probst A.J."/>
            <person name="Thomas B.C."/>
            <person name="Singh A."/>
            <person name="Wilkins M.J."/>
            <person name="Karaoz U."/>
            <person name="Brodie E.L."/>
            <person name="Williams K.H."/>
            <person name="Hubbard S.S."/>
            <person name="Banfield J.F."/>
        </authorList>
    </citation>
    <scope>NUCLEOTIDE SEQUENCE [LARGE SCALE GENOMIC DNA]</scope>
</reference>
<dbReference type="STRING" id="1817814.A2V81_01815"/>
<accession>A0A1F4XJD8</accession>
<evidence type="ECO:0000313" key="2">
    <source>
        <dbReference type="Proteomes" id="UP000177614"/>
    </source>
</evidence>
<dbReference type="AlphaFoldDB" id="A0A1F4XJD8"/>
<organism evidence="1 2">
    <name type="scientific">Candidatus Abawacabacteria bacterium RBG_16_42_10</name>
    <dbReference type="NCBI Taxonomy" id="1817814"/>
    <lineage>
        <taxon>Bacteria</taxon>
        <taxon>Candidatus Abawacaibacteriota</taxon>
    </lineage>
</organism>
<dbReference type="Proteomes" id="UP000177614">
    <property type="component" value="Unassembled WGS sequence"/>
</dbReference>
<protein>
    <submittedName>
        <fullName evidence="1">Uncharacterized protein</fullName>
    </submittedName>
</protein>
<evidence type="ECO:0000313" key="1">
    <source>
        <dbReference type="EMBL" id="OGC81822.1"/>
    </source>
</evidence>